<comment type="cofactor">
    <cofactor evidence="9">
        <name>Mg(2+)</name>
        <dbReference type="ChEBI" id="CHEBI:18420"/>
    </cofactor>
    <text evidence="9">Binds 1 Mg(2+) per subunit.</text>
</comment>
<feature type="domain" description="Thiamine pyrophosphate enzyme N-terminal TPP-binding" evidence="13">
    <location>
        <begin position="19"/>
        <end position="119"/>
    </location>
</feature>
<reference evidence="15" key="1">
    <citation type="journal article" date="2013" name="Genome Announc.">
        <title>Genome sequence of the food spoilage yeast Zygosaccharomyces bailii CLIB 213(T).</title>
        <authorList>
            <person name="Galeote V."/>
            <person name="Bigey F."/>
            <person name="Devillers H."/>
            <person name="Neuveglise C."/>
            <person name="Dequin S."/>
        </authorList>
    </citation>
    <scope>NUCLEOTIDE SEQUENCE [LARGE SCALE GENOMIC DNA]</scope>
    <source>
        <strain evidence="15">CLIB 213 / ATCC 58445 / CBS 680 / CCRC 21525 / NBRC 1098 / NCYC 1416 / NRRL Y-2227</strain>
    </source>
</reference>
<dbReference type="PIRSF" id="PIRSF036565">
    <property type="entry name" value="Pyruvt_ip_decrb"/>
    <property type="match status" value="1"/>
</dbReference>
<evidence type="ECO:0000313" key="14">
    <source>
        <dbReference type="EMBL" id="CDF91720.1"/>
    </source>
</evidence>
<evidence type="ECO:0000256" key="2">
    <source>
        <dbReference type="ARBA" id="ARBA00007812"/>
    </source>
</evidence>
<keyword evidence="4" id="KW-0210">Decarboxylase</keyword>
<dbReference type="SUPFAM" id="SSF52518">
    <property type="entry name" value="Thiamin diphosphate-binding fold (THDP-binding)"/>
    <property type="match status" value="2"/>
</dbReference>
<dbReference type="Proteomes" id="UP000019375">
    <property type="component" value="Unassembled WGS sequence"/>
</dbReference>
<comment type="cofactor">
    <cofactor evidence="1">
        <name>thiamine diphosphate</name>
        <dbReference type="ChEBI" id="CHEBI:58937"/>
    </cofactor>
</comment>
<evidence type="ECO:0000256" key="10">
    <source>
        <dbReference type="RuleBase" id="RU362132"/>
    </source>
</evidence>
<dbReference type="GO" id="GO:0000949">
    <property type="term" value="P:aromatic amino acid family catabolic process to alcohol via Ehrlich pathway"/>
    <property type="evidence" value="ECO:0007669"/>
    <property type="project" value="TreeGrafter"/>
</dbReference>
<evidence type="ECO:0000259" key="13">
    <source>
        <dbReference type="Pfam" id="PF02776"/>
    </source>
</evidence>
<accession>A0A8J2TDL0</accession>
<keyword evidence="5 9" id="KW-0460">Magnesium</keyword>
<dbReference type="FunFam" id="3.40.50.970:FF:000024">
    <property type="entry name" value="Pyruvate decarboxylase isozyme"/>
    <property type="match status" value="1"/>
</dbReference>
<gene>
    <name evidence="14" type="ORF">BN860_02036g</name>
</gene>
<dbReference type="InterPro" id="IPR047213">
    <property type="entry name" value="TPP_PYR_PDC_IPDC-like"/>
</dbReference>
<dbReference type="InterPro" id="IPR029061">
    <property type="entry name" value="THDP-binding"/>
</dbReference>
<evidence type="ECO:0000256" key="4">
    <source>
        <dbReference type="ARBA" id="ARBA00022793"/>
    </source>
</evidence>
<dbReference type="InterPro" id="IPR012110">
    <property type="entry name" value="PDC/IPDC-like"/>
</dbReference>
<evidence type="ECO:0000256" key="5">
    <source>
        <dbReference type="ARBA" id="ARBA00022842"/>
    </source>
</evidence>
<keyword evidence="3 9" id="KW-0479">Metal-binding</keyword>
<dbReference type="Pfam" id="PF00205">
    <property type="entry name" value="TPP_enzyme_M"/>
    <property type="match status" value="1"/>
</dbReference>
<evidence type="ECO:0000259" key="12">
    <source>
        <dbReference type="Pfam" id="PF02775"/>
    </source>
</evidence>
<name>A0A8J2TDL0_ZYGB2</name>
<dbReference type="Pfam" id="PF02775">
    <property type="entry name" value="TPP_enzyme_C"/>
    <property type="match status" value="1"/>
</dbReference>
<feature type="binding site" evidence="8">
    <location>
        <position position="528"/>
    </location>
    <ligand>
        <name>pyruvate</name>
        <dbReference type="ChEBI" id="CHEBI:15361"/>
        <label>1</label>
        <note>substrate; ligand shared between two neighboring subunits</note>
    </ligand>
</feature>
<feature type="binding site" evidence="9">
    <location>
        <position position="495"/>
    </location>
    <ligand>
        <name>Mg(2+)</name>
        <dbReference type="ChEBI" id="CHEBI:18420"/>
    </ligand>
</feature>
<dbReference type="AlphaFoldDB" id="A0A8J2TDL0"/>
<dbReference type="CDD" id="cd07038">
    <property type="entry name" value="TPP_PYR_PDC_IPDC_like"/>
    <property type="match status" value="1"/>
</dbReference>
<dbReference type="CDD" id="cd02005">
    <property type="entry name" value="TPP_PDC_IPDC"/>
    <property type="match status" value="1"/>
</dbReference>
<feature type="binding site" evidence="8">
    <location>
        <position position="40"/>
    </location>
    <ligand>
        <name>pyruvate</name>
        <dbReference type="ChEBI" id="CHEBI:15361"/>
        <label>1</label>
        <note>substrate; ligand shared between two neighboring subunits</note>
    </ligand>
</feature>
<evidence type="ECO:0000256" key="6">
    <source>
        <dbReference type="ARBA" id="ARBA00023052"/>
    </source>
</evidence>
<dbReference type="GO" id="GO:0030976">
    <property type="term" value="F:thiamine pyrophosphate binding"/>
    <property type="evidence" value="ECO:0007669"/>
    <property type="project" value="InterPro"/>
</dbReference>
<comment type="similarity">
    <text evidence="2 10">Belongs to the TPP enzyme family.</text>
</comment>
<dbReference type="GO" id="GO:0005634">
    <property type="term" value="C:nucleus"/>
    <property type="evidence" value="ECO:0007669"/>
    <property type="project" value="TreeGrafter"/>
</dbReference>
<feature type="domain" description="Thiamine pyrophosphate enzyme central" evidence="11">
    <location>
        <begin position="228"/>
        <end position="355"/>
    </location>
</feature>
<dbReference type="Gene3D" id="3.40.50.1220">
    <property type="entry name" value="TPP-binding domain"/>
    <property type="match status" value="1"/>
</dbReference>
<dbReference type="PANTHER" id="PTHR43452:SF3">
    <property type="entry name" value="TRANSAMINATED AMINO ACID DECARBOXYLASE"/>
    <property type="match status" value="1"/>
</dbReference>
<evidence type="ECO:0000256" key="3">
    <source>
        <dbReference type="ARBA" id="ARBA00022723"/>
    </source>
</evidence>
<dbReference type="InterPro" id="IPR012001">
    <property type="entry name" value="Thiamin_PyroP_enz_TPP-bd_dom"/>
</dbReference>
<evidence type="ECO:0000256" key="9">
    <source>
        <dbReference type="PIRSR" id="PIRSR036565-2"/>
    </source>
</evidence>
<proteinExistence type="inferred from homology"/>
<evidence type="ECO:0000259" key="11">
    <source>
        <dbReference type="Pfam" id="PF00205"/>
    </source>
</evidence>
<dbReference type="GO" id="GO:0000287">
    <property type="term" value="F:magnesium ion binding"/>
    <property type="evidence" value="ECO:0007669"/>
    <property type="project" value="InterPro"/>
</dbReference>
<organism evidence="14 15">
    <name type="scientific">Zygosaccharomyces bailii (strain CLIB 213 / ATCC 58445 / CBS 680 / BCRC 21525 / NBRC 1098 / NCYC 1416 / NRRL Y-2227)</name>
    <dbReference type="NCBI Taxonomy" id="1333698"/>
    <lineage>
        <taxon>Eukaryota</taxon>
        <taxon>Fungi</taxon>
        <taxon>Dikarya</taxon>
        <taxon>Ascomycota</taxon>
        <taxon>Saccharomycotina</taxon>
        <taxon>Saccharomycetes</taxon>
        <taxon>Saccharomycetales</taxon>
        <taxon>Saccharomycetaceae</taxon>
        <taxon>Zygosaccharomyces</taxon>
    </lineage>
</organism>
<evidence type="ECO:0000256" key="1">
    <source>
        <dbReference type="ARBA" id="ARBA00001964"/>
    </source>
</evidence>
<dbReference type="GO" id="GO:0004737">
    <property type="term" value="F:pyruvate decarboxylase activity"/>
    <property type="evidence" value="ECO:0007669"/>
    <property type="project" value="TreeGrafter"/>
</dbReference>
<dbReference type="OrthoDB" id="308383at2759"/>
<keyword evidence="7" id="KW-0456">Lyase</keyword>
<feature type="binding site" evidence="9">
    <location>
        <position position="522"/>
    </location>
    <ligand>
        <name>Mg(2+)</name>
        <dbReference type="ChEBI" id="CHEBI:18420"/>
    </ligand>
</feature>
<dbReference type="GO" id="GO:0005829">
    <property type="term" value="C:cytosol"/>
    <property type="evidence" value="ECO:0007669"/>
    <property type="project" value="TreeGrafter"/>
</dbReference>
<evidence type="ECO:0000256" key="7">
    <source>
        <dbReference type="ARBA" id="ARBA00023239"/>
    </source>
</evidence>
<dbReference type="InterPro" id="IPR047214">
    <property type="entry name" value="TPP_PDC_IPDC"/>
</dbReference>
<sequence>MGPLSQDLTSSKPRKIPFGEYLFNKVVQCGSKSIFGVPGDYNLSLLEHLYDESVKNVGCRWIACCNELNAAYAADGYSRYTNKLGTLITTYGVGELSALNGVAGASTENVKVLHIVGVLKTNAPTCNYHHLVPQLHYANLVGPNEKLCYEMVKDRIACSAEYLDDIDTATQKVSKVIEDIYKYSKPGYIFVPADFPDKLVDVSGLYSKISLEGSIERTPHNILQSTVDRTLSWLYSSKTPGILADANVDRFGLSGQLNKLIKTTEIRNFTTIMGKSILDEMNPWYMGLYAGKNCTDMVRSKFLSCDLILHFGVEKNEVNYCAQGFPYGTGAKVIEFHQSYIRFWDTVCGDEDIIKGANFSDVLEELLSRIDTKKLDLKYDPAKFTAYKPTDLHLPNEEGVEEITQAYLQREFPKILNSGDVLVCDTGSFQFGVRDYRLPSQVKYMAQCSYLSIGTALPASLGVGIGMQDYPFAHIYDQSKLTPGYVPKLILGVGDGAAQMTVQELTTMIRYQVSINVFLWNNNGYTIERAFLGADSGYNDIMPWKWTKLFEAFGDFDGKYSSSAYVDTREQLGSKIRELGRKGGDSGSQFIEVKMGTMDYPVQLQLMLNSFKSKP</sequence>
<dbReference type="InterPro" id="IPR011766">
    <property type="entry name" value="TPP_enzyme_TPP-bd"/>
</dbReference>
<feature type="binding site" evidence="8">
    <location>
        <position position="181"/>
    </location>
    <ligand>
        <name>pyruvate</name>
        <dbReference type="ChEBI" id="CHEBI:15361"/>
        <label>2</label>
        <note>allosteric activator</note>
    </ligand>
</feature>
<dbReference type="Pfam" id="PF02776">
    <property type="entry name" value="TPP_enzyme_N"/>
    <property type="match status" value="1"/>
</dbReference>
<dbReference type="InterPro" id="IPR029035">
    <property type="entry name" value="DHS-like_NAD/FAD-binding_dom"/>
</dbReference>
<feature type="binding site" evidence="9">
    <location>
        <position position="524"/>
    </location>
    <ligand>
        <name>Mg(2+)</name>
        <dbReference type="ChEBI" id="CHEBI:18420"/>
    </ligand>
</feature>
<dbReference type="SUPFAM" id="SSF52467">
    <property type="entry name" value="DHS-like NAD/FAD-binding domain"/>
    <property type="match status" value="1"/>
</dbReference>
<keyword evidence="15" id="KW-1185">Reference proteome</keyword>
<dbReference type="PANTHER" id="PTHR43452">
    <property type="entry name" value="PYRUVATE DECARBOXYLASE"/>
    <property type="match status" value="1"/>
</dbReference>
<evidence type="ECO:0000256" key="8">
    <source>
        <dbReference type="PIRSR" id="PIRSR036565-1"/>
    </source>
</evidence>
<keyword evidence="6 10" id="KW-0786">Thiamine pyrophosphate</keyword>
<protein>
    <submittedName>
        <fullName evidence="14">ZYBA0S13-02036g1_1</fullName>
    </submittedName>
</protein>
<dbReference type="EMBL" id="HG316466">
    <property type="protein sequence ID" value="CDF91720.1"/>
    <property type="molecule type" value="Genomic_DNA"/>
</dbReference>
<dbReference type="Gene3D" id="3.40.50.970">
    <property type="match status" value="2"/>
</dbReference>
<feature type="domain" description="Thiamine pyrophosphate enzyme TPP-binding" evidence="12">
    <location>
        <begin position="425"/>
        <end position="580"/>
    </location>
</feature>
<dbReference type="InterPro" id="IPR012000">
    <property type="entry name" value="Thiamin_PyroP_enz_cen_dom"/>
</dbReference>
<feature type="binding site" evidence="8">
    <location>
        <position position="130"/>
    </location>
    <ligand>
        <name>pyruvate</name>
        <dbReference type="ChEBI" id="CHEBI:15361"/>
        <label>1</label>
        <note>substrate; ligand shared between two neighboring subunits</note>
    </ligand>
</feature>
<evidence type="ECO:0000313" key="15">
    <source>
        <dbReference type="Proteomes" id="UP000019375"/>
    </source>
</evidence>